<dbReference type="InterPro" id="IPR005358">
    <property type="entry name" value="Puta_zinc/iron-chelating_dom"/>
</dbReference>
<dbReference type="KEGG" id="app:CAP2UW1_3180"/>
<organism evidence="1">
    <name type="scientific">Accumulibacter regalis</name>
    <dbReference type="NCBI Taxonomy" id="522306"/>
    <lineage>
        <taxon>Bacteria</taxon>
        <taxon>Pseudomonadati</taxon>
        <taxon>Pseudomonadota</taxon>
        <taxon>Betaproteobacteria</taxon>
        <taxon>Candidatus Accumulibacter</taxon>
    </lineage>
</organism>
<dbReference type="AlphaFoldDB" id="C7RVH8"/>
<reference evidence="1" key="2">
    <citation type="submission" date="2009-09" db="EMBL/GenBank/DDBJ databases">
        <title>Complete sequence of chromosome of Candidatus Accumulibacter phosphatis clade IIA str. UW-1.</title>
        <authorList>
            <consortium name="US DOE Joint Genome Institute"/>
            <person name="Martin H.G."/>
            <person name="Ivanova N."/>
            <person name="Kunin V."/>
            <person name="Warnecke F."/>
            <person name="Barry K."/>
            <person name="He S."/>
            <person name="Salamov A."/>
            <person name="Szeto E."/>
            <person name="Dalin E."/>
            <person name="Pangilinan J.L."/>
            <person name="Lapidus A."/>
            <person name="Lowry S."/>
            <person name="Kyrpides N.C."/>
            <person name="McMahon K.D."/>
            <person name="Hugenholtz P."/>
        </authorList>
    </citation>
    <scope>NUCLEOTIDE SEQUENCE [LARGE SCALE GENOMIC DNA]</scope>
    <source>
        <strain evidence="1">UW-1</strain>
    </source>
</reference>
<dbReference type="EMBL" id="CP001715">
    <property type="protein sequence ID" value="ACV36451.1"/>
    <property type="molecule type" value="Genomic_DNA"/>
</dbReference>
<sequence>MSPETTPDSVDCRNCGACCASFRVSFYWAEADAIGLPEGALEQITPWHVCMTGTNSALPRCLALTGEIGKHVVCRLYAQRPSPCREVQAGDTQCASARRRYGLRAIAIDAPPSPGSPPSLPTDR</sequence>
<name>C7RVH8_ACCRE</name>
<reference evidence="1" key="1">
    <citation type="submission" date="2009-08" db="EMBL/GenBank/DDBJ databases">
        <authorList>
            <consortium name="US DOE Joint Genome Institute"/>
            <person name="Lucas S."/>
            <person name="Copeland A."/>
            <person name="Lapidus A."/>
            <person name="Glavina del Rio T."/>
            <person name="Dalin E."/>
            <person name="Tice H."/>
            <person name="Bruce D."/>
            <person name="Barry K."/>
            <person name="Pitluck S."/>
            <person name="Lowry S."/>
            <person name="Larimer F."/>
            <person name="Land M."/>
            <person name="Hauser L."/>
            <person name="Kyrpides N."/>
            <person name="Ivanova N."/>
            <person name="McMahon K.D."/>
            <person name="Hugenholtz P."/>
        </authorList>
    </citation>
    <scope>NUCLEOTIDE SEQUENCE</scope>
    <source>
        <strain evidence="1">UW-1</strain>
    </source>
</reference>
<protein>
    <recommendedName>
        <fullName evidence="2">YkgJ family cysteine cluster protein</fullName>
    </recommendedName>
</protein>
<dbReference type="eggNOG" id="COG0727">
    <property type="taxonomic scope" value="Bacteria"/>
</dbReference>
<dbReference type="Pfam" id="PF03692">
    <property type="entry name" value="CxxCxxCC"/>
    <property type="match status" value="1"/>
</dbReference>
<evidence type="ECO:0000313" key="1">
    <source>
        <dbReference type="EMBL" id="ACV36451.1"/>
    </source>
</evidence>
<gene>
    <name evidence="1" type="ordered locus">CAP2UW1_3180</name>
</gene>
<proteinExistence type="predicted"/>
<accession>C7RVH8</accession>
<evidence type="ECO:0008006" key="2">
    <source>
        <dbReference type="Google" id="ProtNLM"/>
    </source>
</evidence>
<dbReference type="STRING" id="522306.CAP2UW1_3180"/>
<dbReference type="HOGENOM" id="CLU_123885_1_0_4"/>